<dbReference type="Gene3D" id="3.30.565.10">
    <property type="entry name" value="Histidine kinase-like ATPase, C-terminal domain"/>
    <property type="match status" value="1"/>
</dbReference>
<organism evidence="8 9">
    <name type="scientific">Lentzea waywayandensis</name>
    <dbReference type="NCBI Taxonomy" id="84724"/>
    <lineage>
        <taxon>Bacteria</taxon>
        <taxon>Bacillati</taxon>
        <taxon>Actinomycetota</taxon>
        <taxon>Actinomycetes</taxon>
        <taxon>Pseudonocardiales</taxon>
        <taxon>Pseudonocardiaceae</taxon>
        <taxon>Lentzea</taxon>
    </lineage>
</organism>
<dbReference type="InterPro" id="IPR005467">
    <property type="entry name" value="His_kinase_dom"/>
</dbReference>
<evidence type="ECO:0000256" key="4">
    <source>
        <dbReference type="ARBA" id="ARBA00022741"/>
    </source>
</evidence>
<gene>
    <name evidence="8" type="ORF">SAMN04488564_112230</name>
</gene>
<dbReference type="InterPro" id="IPR050980">
    <property type="entry name" value="2C_sensor_his_kinase"/>
</dbReference>
<dbReference type="GO" id="GO:0004673">
    <property type="term" value="F:protein histidine kinase activity"/>
    <property type="evidence" value="ECO:0007669"/>
    <property type="project" value="UniProtKB-EC"/>
</dbReference>
<evidence type="ECO:0000256" key="1">
    <source>
        <dbReference type="ARBA" id="ARBA00000085"/>
    </source>
</evidence>
<dbReference type="SMART" id="SM00387">
    <property type="entry name" value="HATPase_c"/>
    <property type="match status" value="1"/>
</dbReference>
<dbReference type="InterPro" id="IPR036890">
    <property type="entry name" value="HATPase_C_sf"/>
</dbReference>
<dbReference type="InterPro" id="IPR003594">
    <property type="entry name" value="HATPase_dom"/>
</dbReference>
<keyword evidence="4" id="KW-0547">Nucleotide-binding</keyword>
<evidence type="ECO:0000256" key="3">
    <source>
        <dbReference type="ARBA" id="ARBA00022679"/>
    </source>
</evidence>
<dbReference type="PANTHER" id="PTHR44936:SF10">
    <property type="entry name" value="SENSOR PROTEIN RSTB"/>
    <property type="match status" value="1"/>
</dbReference>
<dbReference type="EMBL" id="FOYL01000012">
    <property type="protein sequence ID" value="SFR28119.1"/>
    <property type="molecule type" value="Genomic_DNA"/>
</dbReference>
<dbReference type="EC" id="2.7.13.3" evidence="2"/>
<evidence type="ECO:0000259" key="7">
    <source>
        <dbReference type="PROSITE" id="PS50109"/>
    </source>
</evidence>
<comment type="catalytic activity">
    <reaction evidence="1">
        <text>ATP + protein L-histidine = ADP + protein N-phospho-L-histidine.</text>
        <dbReference type="EC" id="2.7.13.3"/>
    </reaction>
</comment>
<evidence type="ECO:0000256" key="5">
    <source>
        <dbReference type="ARBA" id="ARBA00022777"/>
    </source>
</evidence>
<sequence>MPSAVRDLLHDLGHDLATLSCLVEGLRDDPKLSAQTLRKVELIDHEMVRLRNHVSQVVERSSTPGVVSVRTMAAQLVTLVDEVAETCVVLSPGDDVSLRITESVLWRILKNVVDNAVRAAGPTGRVEVRAVLSRSGQVVVEVADDGPGFPNGAPGSASRGLNIVTGLVEACGGSFDMRARLPRGTCARIVLQGDT</sequence>
<dbReference type="AlphaFoldDB" id="A0A1I6FDS0"/>
<dbReference type="Pfam" id="PF02518">
    <property type="entry name" value="HATPase_c"/>
    <property type="match status" value="1"/>
</dbReference>
<evidence type="ECO:0000313" key="9">
    <source>
        <dbReference type="Proteomes" id="UP000198583"/>
    </source>
</evidence>
<dbReference type="PANTHER" id="PTHR44936">
    <property type="entry name" value="SENSOR PROTEIN CREC"/>
    <property type="match status" value="1"/>
</dbReference>
<dbReference type="Proteomes" id="UP000198583">
    <property type="component" value="Unassembled WGS sequence"/>
</dbReference>
<dbReference type="OrthoDB" id="3474644at2"/>
<dbReference type="PROSITE" id="PS50109">
    <property type="entry name" value="HIS_KIN"/>
    <property type="match status" value="1"/>
</dbReference>
<keyword evidence="3" id="KW-0808">Transferase</keyword>
<accession>A0A1I6FDS0</accession>
<dbReference type="RefSeq" id="WP_093603828.1">
    <property type="nucleotide sequence ID" value="NZ_FOYL01000012.1"/>
</dbReference>
<keyword evidence="9" id="KW-1185">Reference proteome</keyword>
<dbReference type="SUPFAM" id="SSF55874">
    <property type="entry name" value="ATPase domain of HSP90 chaperone/DNA topoisomerase II/histidine kinase"/>
    <property type="match status" value="1"/>
</dbReference>
<dbReference type="GO" id="GO:0005524">
    <property type="term" value="F:ATP binding"/>
    <property type="evidence" value="ECO:0007669"/>
    <property type="project" value="UniProtKB-KW"/>
</dbReference>
<name>A0A1I6FDS0_9PSEU</name>
<feature type="domain" description="Histidine kinase" evidence="7">
    <location>
        <begin position="7"/>
        <end position="195"/>
    </location>
</feature>
<protein>
    <recommendedName>
        <fullName evidence="2">histidine kinase</fullName>
        <ecNumber evidence="2">2.7.13.3</ecNumber>
    </recommendedName>
</protein>
<keyword evidence="6" id="KW-0067">ATP-binding</keyword>
<proteinExistence type="predicted"/>
<reference evidence="9" key="1">
    <citation type="submission" date="2016-10" db="EMBL/GenBank/DDBJ databases">
        <authorList>
            <person name="Varghese N."/>
            <person name="Submissions S."/>
        </authorList>
    </citation>
    <scope>NUCLEOTIDE SEQUENCE [LARGE SCALE GENOMIC DNA]</scope>
    <source>
        <strain evidence="9">DSM 44232</strain>
    </source>
</reference>
<dbReference type="STRING" id="84724.SAMN04488564_112230"/>
<keyword evidence="5 8" id="KW-0418">Kinase</keyword>
<evidence type="ECO:0000313" key="8">
    <source>
        <dbReference type="EMBL" id="SFR28119.1"/>
    </source>
</evidence>
<evidence type="ECO:0000256" key="2">
    <source>
        <dbReference type="ARBA" id="ARBA00012438"/>
    </source>
</evidence>
<evidence type="ECO:0000256" key="6">
    <source>
        <dbReference type="ARBA" id="ARBA00022840"/>
    </source>
</evidence>